<organism evidence="6 7">
    <name type="scientific">Rhizobium puerariae</name>
    <dbReference type="NCBI Taxonomy" id="1585791"/>
    <lineage>
        <taxon>Bacteria</taxon>
        <taxon>Pseudomonadati</taxon>
        <taxon>Pseudomonadota</taxon>
        <taxon>Alphaproteobacteria</taxon>
        <taxon>Hyphomicrobiales</taxon>
        <taxon>Rhizobiaceae</taxon>
        <taxon>Rhizobium/Agrobacterium group</taxon>
        <taxon>Rhizobium</taxon>
    </lineage>
</organism>
<dbReference type="RefSeq" id="WP_377258745.1">
    <property type="nucleotide sequence ID" value="NZ_JBHMAA010000008.1"/>
</dbReference>
<comment type="caution">
    <text evidence="6">The sequence shown here is derived from an EMBL/GenBank/DDBJ whole genome shotgun (WGS) entry which is preliminary data.</text>
</comment>
<reference evidence="6 7" key="1">
    <citation type="submission" date="2024-09" db="EMBL/GenBank/DDBJ databases">
        <authorList>
            <person name="Sun Q."/>
            <person name="Mori K."/>
        </authorList>
    </citation>
    <scope>NUCLEOTIDE SEQUENCE [LARGE SCALE GENOMIC DNA]</scope>
    <source>
        <strain evidence="6 7">TBRC 4938</strain>
    </source>
</reference>
<protein>
    <submittedName>
        <fullName evidence="6">GFA family protein</fullName>
    </submittedName>
</protein>
<evidence type="ECO:0000313" key="7">
    <source>
        <dbReference type="Proteomes" id="UP001589692"/>
    </source>
</evidence>
<keyword evidence="4" id="KW-0456">Lyase</keyword>
<dbReference type="Pfam" id="PF04828">
    <property type="entry name" value="GFA"/>
    <property type="match status" value="1"/>
</dbReference>
<evidence type="ECO:0000256" key="3">
    <source>
        <dbReference type="ARBA" id="ARBA00022833"/>
    </source>
</evidence>
<evidence type="ECO:0000256" key="2">
    <source>
        <dbReference type="ARBA" id="ARBA00022723"/>
    </source>
</evidence>
<dbReference type="SUPFAM" id="SSF51316">
    <property type="entry name" value="Mss4-like"/>
    <property type="match status" value="1"/>
</dbReference>
<keyword evidence="3" id="KW-0862">Zinc</keyword>
<dbReference type="InterPro" id="IPR011057">
    <property type="entry name" value="Mss4-like_sf"/>
</dbReference>
<proteinExistence type="inferred from homology"/>
<keyword evidence="2" id="KW-0479">Metal-binding</keyword>
<dbReference type="PROSITE" id="PS51891">
    <property type="entry name" value="CENP_V_GFA"/>
    <property type="match status" value="1"/>
</dbReference>
<dbReference type="Proteomes" id="UP001589692">
    <property type="component" value="Unassembled WGS sequence"/>
</dbReference>
<dbReference type="EMBL" id="JBHMAA010000008">
    <property type="protein sequence ID" value="MFB9948546.1"/>
    <property type="molecule type" value="Genomic_DNA"/>
</dbReference>
<keyword evidence="7" id="KW-1185">Reference proteome</keyword>
<evidence type="ECO:0000313" key="6">
    <source>
        <dbReference type="EMBL" id="MFB9948546.1"/>
    </source>
</evidence>
<sequence length="125" mass="14194">MIIRSGSCLCGRVKFSVKDAPIRIGLCHCTDCRKESGSAFATFGIWPRHAFEGSGEVRYFQGRGFCPECGSRVFNESSDGDEMEIRVGSLDMAPTDLEPTYELWVKRRENWLAPLPVEQFEEDRH</sequence>
<feature type="domain" description="CENP-V/GFA" evidence="5">
    <location>
        <begin position="4"/>
        <end position="121"/>
    </location>
</feature>
<dbReference type="Gene3D" id="3.90.1590.10">
    <property type="entry name" value="glutathione-dependent formaldehyde- activating enzyme (gfa)"/>
    <property type="match status" value="1"/>
</dbReference>
<dbReference type="InterPro" id="IPR006913">
    <property type="entry name" value="CENP-V/GFA"/>
</dbReference>
<dbReference type="PANTHER" id="PTHR33337">
    <property type="entry name" value="GFA DOMAIN-CONTAINING PROTEIN"/>
    <property type="match status" value="1"/>
</dbReference>
<comment type="similarity">
    <text evidence="1">Belongs to the Gfa family.</text>
</comment>
<evidence type="ECO:0000256" key="4">
    <source>
        <dbReference type="ARBA" id="ARBA00023239"/>
    </source>
</evidence>
<name>A0ABV6ADA2_9HYPH</name>
<evidence type="ECO:0000256" key="1">
    <source>
        <dbReference type="ARBA" id="ARBA00005495"/>
    </source>
</evidence>
<dbReference type="PANTHER" id="PTHR33337:SF40">
    <property type="entry name" value="CENP-V_GFA DOMAIN-CONTAINING PROTEIN-RELATED"/>
    <property type="match status" value="1"/>
</dbReference>
<accession>A0ABV6ADA2</accession>
<gene>
    <name evidence="6" type="ORF">ACFFP0_06775</name>
</gene>
<evidence type="ECO:0000259" key="5">
    <source>
        <dbReference type="PROSITE" id="PS51891"/>
    </source>
</evidence>